<dbReference type="AlphaFoldDB" id="A0A0G4IJK3"/>
<dbReference type="GO" id="GO:0006357">
    <property type="term" value="P:regulation of transcription by RNA polymerase II"/>
    <property type="evidence" value="ECO:0007669"/>
    <property type="project" value="TreeGrafter"/>
</dbReference>
<sequence>MDIVPMRAALHPNHYLNVVSNVPGIARLRDVAGTVEGNGDLVHRFIDDLFLKPNSSTPDVAIVNDQVWLLPPRGFSISNTVLSKLLHWAVHNDEDLVVEFLVSVPGVDVNICDGYGWTPLHDAVGNGRNRRIVALLLDADGIDKNRVDRYYGCTAWDCVSQFAPGGPFAAELMRRLEPDNNTDADRADRRRNSVMGRRAAQEEARREQELRDDYNY</sequence>
<feature type="region of interest" description="Disordered" evidence="2">
    <location>
        <begin position="177"/>
        <end position="216"/>
    </location>
</feature>
<dbReference type="PANTHER" id="PTHR24164:SF4">
    <property type="entry name" value="RELA-ASSOCIATED INHIBITOR"/>
    <property type="match status" value="1"/>
</dbReference>
<evidence type="ECO:0000256" key="2">
    <source>
        <dbReference type="SAM" id="MobiDB-lite"/>
    </source>
</evidence>
<feature type="repeat" description="ANK" evidence="1">
    <location>
        <begin position="115"/>
        <end position="149"/>
    </location>
</feature>
<dbReference type="Gene3D" id="1.25.40.20">
    <property type="entry name" value="Ankyrin repeat-containing domain"/>
    <property type="match status" value="1"/>
</dbReference>
<evidence type="ECO:0000313" key="4">
    <source>
        <dbReference type="Proteomes" id="UP000039324"/>
    </source>
</evidence>
<dbReference type="PROSITE" id="PS50297">
    <property type="entry name" value="ANK_REP_REGION"/>
    <property type="match status" value="1"/>
</dbReference>
<reference evidence="3 4" key="1">
    <citation type="submission" date="2015-02" db="EMBL/GenBank/DDBJ databases">
        <authorList>
            <person name="Chooi Y.-H."/>
        </authorList>
    </citation>
    <scope>NUCLEOTIDE SEQUENCE [LARGE SCALE GENOMIC DNA]</scope>
    <source>
        <strain evidence="3">E3</strain>
    </source>
</reference>
<dbReference type="InterPro" id="IPR002110">
    <property type="entry name" value="Ankyrin_rpt"/>
</dbReference>
<protein>
    <submittedName>
        <fullName evidence="3">Uncharacterized protein</fullName>
    </submittedName>
</protein>
<evidence type="ECO:0000256" key="1">
    <source>
        <dbReference type="PROSITE-ProRule" id="PRU00023"/>
    </source>
</evidence>
<keyword evidence="4" id="KW-1185">Reference proteome</keyword>
<dbReference type="InterPro" id="IPR028320">
    <property type="entry name" value="iASPP"/>
</dbReference>
<name>A0A0G4IJK3_PLABS</name>
<dbReference type="SUPFAM" id="SSF48403">
    <property type="entry name" value="Ankyrin repeat"/>
    <property type="match status" value="1"/>
</dbReference>
<dbReference type="EMBL" id="CDSF01000017">
    <property type="protein sequence ID" value="CEO95388.1"/>
    <property type="molecule type" value="Genomic_DNA"/>
</dbReference>
<gene>
    <name evidence="3" type="ORF">PBRA_009654</name>
</gene>
<evidence type="ECO:0000313" key="3">
    <source>
        <dbReference type="EMBL" id="CEO95388.1"/>
    </source>
</evidence>
<dbReference type="Pfam" id="PF12796">
    <property type="entry name" value="Ank_2"/>
    <property type="match status" value="1"/>
</dbReference>
<organism evidence="3 4">
    <name type="scientific">Plasmodiophora brassicae</name>
    <name type="common">Clubroot disease agent</name>
    <dbReference type="NCBI Taxonomy" id="37360"/>
    <lineage>
        <taxon>Eukaryota</taxon>
        <taxon>Sar</taxon>
        <taxon>Rhizaria</taxon>
        <taxon>Endomyxa</taxon>
        <taxon>Phytomyxea</taxon>
        <taxon>Plasmodiophorida</taxon>
        <taxon>Plasmodiophoridae</taxon>
        <taxon>Plasmodiophora</taxon>
    </lineage>
</organism>
<dbReference type="PROSITE" id="PS50088">
    <property type="entry name" value="ANK_REPEAT"/>
    <property type="match status" value="1"/>
</dbReference>
<feature type="compositionally biased region" description="Basic and acidic residues" evidence="2">
    <location>
        <begin position="177"/>
        <end position="191"/>
    </location>
</feature>
<dbReference type="InterPro" id="IPR036770">
    <property type="entry name" value="Ankyrin_rpt-contain_sf"/>
</dbReference>
<dbReference type="PANTHER" id="PTHR24164">
    <property type="entry name" value="RELA-ASSOCIATED INHIBITOR"/>
    <property type="match status" value="1"/>
</dbReference>
<accession>A0A0G4IJK3</accession>
<keyword evidence="1" id="KW-0040">ANK repeat</keyword>
<dbReference type="SMART" id="SM00248">
    <property type="entry name" value="ANK"/>
    <property type="match status" value="2"/>
</dbReference>
<dbReference type="Proteomes" id="UP000039324">
    <property type="component" value="Unassembled WGS sequence"/>
</dbReference>
<proteinExistence type="predicted"/>
<dbReference type="OrthoDB" id="273147at2759"/>
<feature type="compositionally biased region" description="Basic and acidic residues" evidence="2">
    <location>
        <begin position="199"/>
        <end position="216"/>
    </location>
</feature>